<keyword evidence="1" id="KW-1133">Transmembrane helix</keyword>
<gene>
    <name evidence="3" type="ORF">A2556_01100</name>
</gene>
<dbReference type="Pfam" id="PF01345">
    <property type="entry name" value="DUF11"/>
    <property type="match status" value="1"/>
</dbReference>
<dbReference type="Proteomes" id="UP000177140">
    <property type="component" value="Unassembled WGS sequence"/>
</dbReference>
<evidence type="ECO:0000313" key="4">
    <source>
        <dbReference type="Proteomes" id="UP000177140"/>
    </source>
</evidence>
<proteinExistence type="predicted"/>
<dbReference type="EMBL" id="MHTM01000028">
    <property type="protein sequence ID" value="OHA61917.1"/>
    <property type="molecule type" value="Genomic_DNA"/>
</dbReference>
<evidence type="ECO:0000259" key="2">
    <source>
        <dbReference type="Pfam" id="PF01345"/>
    </source>
</evidence>
<dbReference type="InterPro" id="IPR001434">
    <property type="entry name" value="OmcB-like_DUF11"/>
</dbReference>
<name>A0A1G2QND8_9BACT</name>
<organism evidence="3 4">
    <name type="scientific">Candidatus Vogelbacteria bacterium RIFOXYD2_FULL_44_9</name>
    <dbReference type="NCBI Taxonomy" id="1802441"/>
    <lineage>
        <taxon>Bacteria</taxon>
        <taxon>Candidatus Vogeliibacteriota</taxon>
    </lineage>
</organism>
<sequence length="642" mass="69768">MALPSSKETSSLNELQKKLDQGTLTNVRLKRSNLPPEESVDASDWSKDIIDDYGEPGQSSSWRKIKNFLVIAVVFFVASLGIASIVILRGGNLISNANINLDLRGPVSVKSGDVLHLQVGIINHNKVSLEAARVLVEYPDGTRSATDATQNFVRENYNLGTIKKDEVVNRSFDALVFGGQGVQQKVKLIFEYRLVGSNNIFSKEKDFVYTISDAPITMAVDLPTEMNAGREFDFTIELVSNSPTILSDLLLDVSYPPGFQFKSADIPSAPDGHVWHLGDLASGAKKKVTITGFLSGQENELKSFRFVVGPAQNQTDGQTAFAYADALKNLVIRNPFVSANLALNNQSGDEIVVLPAENINGQITWANNLTTDIKNLQLELKIDGSIINRRSIDAVSGFYRSQDDKILWNKETSADFETLTPNDKKQTGLTFSILSLSSLRDTLARNPQAKLTLVVTGERQTASNQSETVRTEISKIVKVLSVPQLATQLLFNSGPFSNVGSVNPKVDQQTSYTVVWSVANPYNEVKEAQVVATLPVYVDWQSTISPADEKLSYNSSTRQLTWALGLLPAGSGFDSAPREVSFQVTFTPSLSQIGIAPTMVSATVLTGKDSFANTPVSFSRGALTTSSLNEPKEGASVGIVSE</sequence>
<accession>A0A1G2QND8</accession>
<evidence type="ECO:0000313" key="3">
    <source>
        <dbReference type="EMBL" id="OHA61917.1"/>
    </source>
</evidence>
<keyword evidence="1" id="KW-0472">Membrane</keyword>
<protein>
    <recommendedName>
        <fullName evidence="2">DUF11 domain-containing protein</fullName>
    </recommendedName>
</protein>
<evidence type="ECO:0000256" key="1">
    <source>
        <dbReference type="SAM" id="Phobius"/>
    </source>
</evidence>
<feature type="domain" description="DUF11" evidence="2">
    <location>
        <begin position="216"/>
        <end position="294"/>
    </location>
</feature>
<reference evidence="3 4" key="1">
    <citation type="journal article" date="2016" name="Nat. Commun.">
        <title>Thousands of microbial genomes shed light on interconnected biogeochemical processes in an aquifer system.</title>
        <authorList>
            <person name="Anantharaman K."/>
            <person name="Brown C.T."/>
            <person name="Hug L.A."/>
            <person name="Sharon I."/>
            <person name="Castelle C.J."/>
            <person name="Probst A.J."/>
            <person name="Thomas B.C."/>
            <person name="Singh A."/>
            <person name="Wilkins M.J."/>
            <person name="Karaoz U."/>
            <person name="Brodie E.L."/>
            <person name="Williams K.H."/>
            <person name="Hubbard S.S."/>
            <person name="Banfield J.F."/>
        </authorList>
    </citation>
    <scope>NUCLEOTIDE SEQUENCE [LARGE SCALE GENOMIC DNA]</scope>
</reference>
<dbReference type="AlphaFoldDB" id="A0A1G2QND8"/>
<comment type="caution">
    <text evidence="3">The sequence shown here is derived from an EMBL/GenBank/DDBJ whole genome shotgun (WGS) entry which is preliminary data.</text>
</comment>
<feature type="transmembrane region" description="Helical" evidence="1">
    <location>
        <begin position="68"/>
        <end position="88"/>
    </location>
</feature>
<keyword evidence="1" id="KW-0812">Transmembrane</keyword>